<proteinExistence type="predicted"/>
<dbReference type="AlphaFoldDB" id="A0A430FH60"/>
<evidence type="ECO:0000313" key="2">
    <source>
        <dbReference type="Proteomes" id="UP000287533"/>
    </source>
</evidence>
<evidence type="ECO:0008006" key="3">
    <source>
        <dbReference type="Google" id="ProtNLM"/>
    </source>
</evidence>
<name>A0A430FH60_9BIFI</name>
<dbReference type="Proteomes" id="UP000287533">
    <property type="component" value="Unassembled WGS sequence"/>
</dbReference>
<organism evidence="1 2">
    <name type="scientific">Bifidobacterium goeldii</name>
    <dbReference type="NCBI Taxonomy" id="2306975"/>
    <lineage>
        <taxon>Bacteria</taxon>
        <taxon>Bacillati</taxon>
        <taxon>Actinomycetota</taxon>
        <taxon>Actinomycetes</taxon>
        <taxon>Bifidobacteriales</taxon>
        <taxon>Bifidobacteriaceae</taxon>
        <taxon>Bifidobacterium</taxon>
    </lineage>
</organism>
<reference evidence="1 2" key="1">
    <citation type="submission" date="2018-09" db="EMBL/GenBank/DDBJ databases">
        <title>Characterization of the phylogenetic diversity of five novel species belonging to the genus Bifidobacterium.</title>
        <authorList>
            <person name="Lugli G.A."/>
            <person name="Duranti S."/>
            <person name="Milani C."/>
        </authorList>
    </citation>
    <scope>NUCLEOTIDE SEQUENCE [LARGE SCALE GENOMIC DNA]</scope>
    <source>
        <strain evidence="1 2">2034B</strain>
    </source>
</reference>
<comment type="caution">
    <text evidence="1">The sequence shown here is derived from an EMBL/GenBank/DDBJ whole genome shotgun (WGS) entry which is preliminary data.</text>
</comment>
<accession>A0A430FH60</accession>
<gene>
    <name evidence="1" type="ORF">D2E25_1551</name>
</gene>
<protein>
    <recommendedName>
        <fullName evidence="3">Zn-ribbon-containing RNA-binding protein</fullName>
    </recommendedName>
</protein>
<keyword evidence="2" id="KW-1185">Reference proteome</keyword>
<sequence length="171" mass="18550">MREPIDVTLHLDARKLPAQIFEGVAKRAGLRREREARAEAAWESFGKPGRDPNTLGSVVALLATNGNWIPHLKIAQLRNHWDQVVGPTVAAHSQVAGLNGGVLTVRAESNVWATQLTYLMPQLDATIKERLAGLDIREIKVTGPHAADFRLARGGWGPRGASKGTRGGNSR</sequence>
<dbReference type="InterPro" id="IPR007922">
    <property type="entry name" value="DciA-like"/>
</dbReference>
<dbReference type="PANTHER" id="PTHR36456:SF1">
    <property type="entry name" value="UPF0232 PROTEIN SCO3875"/>
    <property type="match status" value="1"/>
</dbReference>
<dbReference type="PANTHER" id="PTHR36456">
    <property type="entry name" value="UPF0232 PROTEIN SCO3875"/>
    <property type="match status" value="1"/>
</dbReference>
<dbReference type="OrthoDB" id="5516926at2"/>
<dbReference type="EMBL" id="QXGL01000005">
    <property type="protein sequence ID" value="RSX52140.1"/>
    <property type="molecule type" value="Genomic_DNA"/>
</dbReference>
<dbReference type="RefSeq" id="WP_125981592.1">
    <property type="nucleotide sequence ID" value="NZ_QXGL01000005.1"/>
</dbReference>
<evidence type="ECO:0000313" key="1">
    <source>
        <dbReference type="EMBL" id="RSX52140.1"/>
    </source>
</evidence>
<dbReference type="Pfam" id="PF05258">
    <property type="entry name" value="DciA"/>
    <property type="match status" value="1"/>
</dbReference>